<proteinExistence type="predicted"/>
<gene>
    <name evidence="2" type="ORF">DSYM_22450</name>
</gene>
<dbReference type="Proteomes" id="UP000662914">
    <property type="component" value="Chromosome"/>
</dbReference>
<evidence type="ECO:0008006" key="4">
    <source>
        <dbReference type="Google" id="ProtNLM"/>
    </source>
</evidence>
<feature type="transmembrane region" description="Helical" evidence="1">
    <location>
        <begin position="44"/>
        <end position="67"/>
    </location>
</feature>
<keyword evidence="1" id="KW-0472">Membrane</keyword>
<dbReference type="KEGG" id="ddz:DSYM_22450"/>
<dbReference type="AlphaFoldDB" id="A0A809RZD0"/>
<reference evidence="2" key="1">
    <citation type="journal article" name="DNA Res.">
        <title>The physiological potential of anammox bacteria as revealed by their core genome structure.</title>
        <authorList>
            <person name="Okubo T."/>
            <person name="Toyoda A."/>
            <person name="Fukuhara K."/>
            <person name="Uchiyama I."/>
            <person name="Harigaya Y."/>
            <person name="Kuroiwa M."/>
            <person name="Suzuki T."/>
            <person name="Murakami Y."/>
            <person name="Suwa Y."/>
            <person name="Takami H."/>
        </authorList>
    </citation>
    <scope>NUCLEOTIDE SEQUENCE</scope>
    <source>
        <strain evidence="2">317325-3</strain>
    </source>
</reference>
<evidence type="ECO:0000313" key="3">
    <source>
        <dbReference type="Proteomes" id="UP000662914"/>
    </source>
</evidence>
<dbReference type="EMBL" id="AP021857">
    <property type="protein sequence ID" value="BBO21546.1"/>
    <property type="molecule type" value="Genomic_DNA"/>
</dbReference>
<keyword evidence="1" id="KW-1133">Transmembrane helix</keyword>
<protein>
    <recommendedName>
        <fullName evidence="4">Transmembrane protein</fullName>
    </recommendedName>
</protein>
<accession>A0A809RZD0</accession>
<keyword evidence="1" id="KW-0812">Transmembrane</keyword>
<sequence>MQRLIWILWPSFVVAGIAEAAFFTLIDPQELYLFGAPVYYPRIATYSIGFFAFWALCAASSAFTCFIQRSSQEINACPPPRRERPKDSPKQGA</sequence>
<organism evidence="2 3">
    <name type="scientific">Candidatus Desulfobacillus denitrificans</name>
    <dbReference type="NCBI Taxonomy" id="2608985"/>
    <lineage>
        <taxon>Bacteria</taxon>
        <taxon>Pseudomonadati</taxon>
        <taxon>Pseudomonadota</taxon>
        <taxon>Betaproteobacteria</taxon>
        <taxon>Candidatus Desulfobacillus</taxon>
    </lineage>
</organism>
<name>A0A809RZD0_9PROT</name>
<evidence type="ECO:0000313" key="2">
    <source>
        <dbReference type="EMBL" id="BBO21546.1"/>
    </source>
</evidence>
<evidence type="ECO:0000256" key="1">
    <source>
        <dbReference type="SAM" id="Phobius"/>
    </source>
</evidence>